<dbReference type="PANTHER" id="PTHR23511">
    <property type="entry name" value="SYNAPTIC VESICLE GLYCOPROTEIN 2"/>
    <property type="match status" value="1"/>
</dbReference>
<feature type="region of interest" description="Disordered" evidence="6">
    <location>
        <begin position="1"/>
        <end position="26"/>
    </location>
</feature>
<dbReference type="AlphaFoldDB" id="K2SIM7"/>
<dbReference type="PROSITE" id="PS50850">
    <property type="entry name" value="MFS"/>
    <property type="match status" value="1"/>
</dbReference>
<dbReference type="InParanoid" id="K2SIM7"/>
<feature type="transmembrane region" description="Helical" evidence="7">
    <location>
        <begin position="573"/>
        <end position="592"/>
    </location>
</feature>
<keyword evidence="2" id="KW-0813">Transport</keyword>
<keyword evidence="4 7" id="KW-1133">Transmembrane helix</keyword>
<dbReference type="Pfam" id="PF00083">
    <property type="entry name" value="Sugar_tr"/>
    <property type="match status" value="1"/>
</dbReference>
<feature type="transmembrane region" description="Helical" evidence="7">
    <location>
        <begin position="479"/>
        <end position="499"/>
    </location>
</feature>
<evidence type="ECO:0000256" key="5">
    <source>
        <dbReference type="ARBA" id="ARBA00023136"/>
    </source>
</evidence>
<dbReference type="PANTHER" id="PTHR23511:SF3">
    <property type="entry name" value="MAJOR FACILITATOR SUPERFAMILY (MFS) PROFILE DOMAIN-CONTAINING PROTEIN"/>
    <property type="match status" value="1"/>
</dbReference>
<dbReference type="InterPro" id="IPR020846">
    <property type="entry name" value="MFS_dom"/>
</dbReference>
<evidence type="ECO:0000256" key="4">
    <source>
        <dbReference type="ARBA" id="ARBA00022989"/>
    </source>
</evidence>
<dbReference type="InterPro" id="IPR036259">
    <property type="entry name" value="MFS_trans_sf"/>
</dbReference>
<evidence type="ECO:0000256" key="1">
    <source>
        <dbReference type="ARBA" id="ARBA00004141"/>
    </source>
</evidence>
<evidence type="ECO:0000256" key="7">
    <source>
        <dbReference type="SAM" id="Phobius"/>
    </source>
</evidence>
<organism evidence="9 10">
    <name type="scientific">Macrophomina phaseolina (strain MS6)</name>
    <name type="common">Charcoal rot fungus</name>
    <dbReference type="NCBI Taxonomy" id="1126212"/>
    <lineage>
        <taxon>Eukaryota</taxon>
        <taxon>Fungi</taxon>
        <taxon>Dikarya</taxon>
        <taxon>Ascomycota</taxon>
        <taxon>Pezizomycotina</taxon>
        <taxon>Dothideomycetes</taxon>
        <taxon>Dothideomycetes incertae sedis</taxon>
        <taxon>Botryosphaeriales</taxon>
        <taxon>Botryosphaeriaceae</taxon>
        <taxon>Macrophomina</taxon>
    </lineage>
</organism>
<evidence type="ECO:0000313" key="9">
    <source>
        <dbReference type="EMBL" id="EKG16675.1"/>
    </source>
</evidence>
<feature type="domain" description="Major facilitator superfamily (MFS) profile" evidence="8">
    <location>
        <begin position="114"/>
        <end position="596"/>
    </location>
</feature>
<evidence type="ECO:0000256" key="6">
    <source>
        <dbReference type="SAM" id="MobiDB-lite"/>
    </source>
</evidence>
<comment type="subcellular location">
    <subcellularLocation>
        <location evidence="1">Membrane</location>
        <topology evidence="1">Multi-pass membrane protein</topology>
    </subcellularLocation>
</comment>
<dbReference type="EMBL" id="AHHD01000265">
    <property type="protein sequence ID" value="EKG16675.1"/>
    <property type="molecule type" value="Genomic_DNA"/>
</dbReference>
<evidence type="ECO:0000256" key="2">
    <source>
        <dbReference type="ARBA" id="ARBA00022448"/>
    </source>
</evidence>
<feature type="transmembrane region" description="Helical" evidence="7">
    <location>
        <begin position="204"/>
        <end position="225"/>
    </location>
</feature>
<dbReference type="GO" id="GO:0016020">
    <property type="term" value="C:membrane"/>
    <property type="evidence" value="ECO:0007669"/>
    <property type="project" value="UniProtKB-SubCell"/>
</dbReference>
<evidence type="ECO:0000256" key="3">
    <source>
        <dbReference type="ARBA" id="ARBA00022692"/>
    </source>
</evidence>
<feature type="transmembrane region" description="Helical" evidence="7">
    <location>
        <begin position="451"/>
        <end position="472"/>
    </location>
</feature>
<dbReference type="CDD" id="cd17316">
    <property type="entry name" value="MFS_SV2_like"/>
    <property type="match status" value="1"/>
</dbReference>
<dbReference type="eggNOG" id="KOG0253">
    <property type="taxonomic scope" value="Eukaryota"/>
</dbReference>
<dbReference type="VEuPathDB" id="FungiDB:MPH_06129"/>
<accession>K2SIM7</accession>
<dbReference type="Gene3D" id="1.20.1250.20">
    <property type="entry name" value="MFS general substrate transporter like domains"/>
    <property type="match status" value="1"/>
</dbReference>
<feature type="transmembrane region" description="Helical" evidence="7">
    <location>
        <begin position="179"/>
        <end position="198"/>
    </location>
</feature>
<dbReference type="Proteomes" id="UP000007129">
    <property type="component" value="Unassembled WGS sequence"/>
</dbReference>
<keyword evidence="5 7" id="KW-0472">Membrane</keyword>
<protein>
    <submittedName>
        <fullName evidence="9">Sugar transporter conserved site</fullName>
    </submittedName>
</protein>
<dbReference type="InterPro" id="IPR005829">
    <property type="entry name" value="Sugar_transporter_CS"/>
</dbReference>
<name>K2SIM7_MACPH</name>
<keyword evidence="9" id="KW-0762">Sugar transport</keyword>
<dbReference type="PROSITE" id="PS00217">
    <property type="entry name" value="SUGAR_TRANSPORT_2"/>
    <property type="match status" value="1"/>
</dbReference>
<feature type="transmembrane region" description="Helical" evidence="7">
    <location>
        <begin position="153"/>
        <end position="172"/>
    </location>
</feature>
<dbReference type="SUPFAM" id="SSF103473">
    <property type="entry name" value="MFS general substrate transporter"/>
    <property type="match status" value="1"/>
</dbReference>
<dbReference type="HOGENOM" id="CLU_001265_52_1_1"/>
<reference evidence="9 10" key="1">
    <citation type="journal article" date="2012" name="BMC Genomics">
        <title>Tools to kill: Genome of one of the most destructive plant pathogenic fungi Macrophomina phaseolina.</title>
        <authorList>
            <person name="Islam M.S."/>
            <person name="Haque M.S."/>
            <person name="Islam M.M."/>
            <person name="Emdad E.M."/>
            <person name="Halim A."/>
            <person name="Hossen Q.M.M."/>
            <person name="Hossain M.Z."/>
            <person name="Ahmed B."/>
            <person name="Rahim S."/>
            <person name="Rahman M.S."/>
            <person name="Alam M.M."/>
            <person name="Hou S."/>
            <person name="Wan X."/>
            <person name="Saito J.A."/>
            <person name="Alam M."/>
        </authorList>
    </citation>
    <scope>NUCLEOTIDE SEQUENCE [LARGE SCALE GENOMIC DNA]</scope>
    <source>
        <strain evidence="9 10">MS6</strain>
    </source>
</reference>
<proteinExistence type="predicted"/>
<evidence type="ECO:0000313" key="10">
    <source>
        <dbReference type="Proteomes" id="UP000007129"/>
    </source>
</evidence>
<dbReference type="OrthoDB" id="4139357at2759"/>
<evidence type="ECO:0000259" key="8">
    <source>
        <dbReference type="PROSITE" id="PS50850"/>
    </source>
</evidence>
<gene>
    <name evidence="9" type="ORF">MPH_06129</name>
</gene>
<feature type="transmembrane region" description="Helical" evidence="7">
    <location>
        <begin position="237"/>
        <end position="260"/>
    </location>
</feature>
<feature type="transmembrane region" description="Helical" evidence="7">
    <location>
        <begin position="298"/>
        <end position="317"/>
    </location>
</feature>
<sequence>MPESSCHAAPQDDEPSASPLNNTPDYLDDTSIPLMYLHTASDKDPSLQPLMADVEYKSAGGIQPERISDDASAGRSASLTEALHAEGLSLFEKKCILINREIDAMGMGRYQWYVWGLCGFGYFLDLLWANAFGLVLGPVQQEFGFGNDQSGNISTSFSAGLTAGAFVWGVLADIIGRQWAFNLTVLIASIFGICLGAPNTYTPFLVLTAFTGFGIGGNIPIDTTITLEFIPQNKRFLLALLSIFQPLGVVICSALAYAYIPAHSCSPNFTQSDALPSCRISGPGVECCSKADNMGWRYLMFTLGAMTISLFIVRTVIFRMKESPKYLVYRGQDDKAVEVLNYIAKVNGRESKLKLESFDILESEHDQYSSATGFGIGKSQRNLSVGKKVGLELERYRLLFSSWEMTKLTVLVWLTYIMDYWGFTVAGSFLPKIIALKNGSLNLSLEFTYRSYLLIYFPGVFGVALGALLYNVPHVGRKWTMVISSGLMGASIFIFSAVNSEASNIGLNAMEYFFQSMFNAVLYGWTPEAFPAPVRGTACGVASFWGRLFSIVSPLIAQSLYAKSESGDGDINAVLYLAGGVTLGCVISVALLPNKKLGRQSM</sequence>
<dbReference type="InterPro" id="IPR005828">
    <property type="entry name" value="MFS_sugar_transport-like"/>
</dbReference>
<dbReference type="GO" id="GO:0022857">
    <property type="term" value="F:transmembrane transporter activity"/>
    <property type="evidence" value="ECO:0007669"/>
    <property type="project" value="InterPro"/>
</dbReference>
<comment type="caution">
    <text evidence="9">The sequence shown here is derived from an EMBL/GenBank/DDBJ whole genome shotgun (WGS) entry which is preliminary data.</text>
</comment>
<feature type="transmembrane region" description="Helical" evidence="7">
    <location>
        <begin position="410"/>
        <end position="431"/>
    </location>
</feature>
<feature type="transmembrane region" description="Helical" evidence="7">
    <location>
        <begin position="112"/>
        <end position="133"/>
    </location>
</feature>
<keyword evidence="3 7" id="KW-0812">Transmembrane</keyword>